<dbReference type="RefSeq" id="WP_147167834.1">
    <property type="nucleotide sequence ID" value="NZ_VOOR01000024.1"/>
</dbReference>
<feature type="modified residue" description="4-aspartylphosphate" evidence="1">
    <location>
        <position position="54"/>
    </location>
</feature>
<sequence length="254" mass="28691">MHVFIVEDKPDIRTYLLQILQQQIPEAAVVGTAGSVAEALALIPVHNPDLLLLDVELPDGKSFDILQQLPGFNGRVIFITAHDEFALQAIKFSAFDYLLKPVDEEELHTAVRRALQEYRSQQALADQLSVLKEHLEPATARGEGLEQQKIVLADSDNVYLIRVGEIIRCASEGNYTTFHLSDGREILASKPIKTFEQMLSGRYFFRVHRSHLVNLNYFERFEKKDGGTIHLSDGSTLPVAVRRRERLMDALQAL</sequence>
<feature type="domain" description="HTH LytTR-type" evidence="3">
    <location>
        <begin position="150"/>
        <end position="253"/>
    </location>
</feature>
<protein>
    <submittedName>
        <fullName evidence="4">Response regulator transcription factor</fullName>
    </submittedName>
</protein>
<dbReference type="InterPro" id="IPR007492">
    <property type="entry name" value="LytTR_DNA-bd_dom"/>
</dbReference>
<evidence type="ECO:0000259" key="3">
    <source>
        <dbReference type="PROSITE" id="PS50930"/>
    </source>
</evidence>
<comment type="caution">
    <text evidence="4">The sequence shown here is derived from an EMBL/GenBank/DDBJ whole genome shotgun (WGS) entry which is preliminary data.</text>
</comment>
<dbReference type="OrthoDB" id="1646880at2"/>
<dbReference type="SMART" id="SM00448">
    <property type="entry name" value="REC"/>
    <property type="match status" value="1"/>
</dbReference>
<dbReference type="EMBL" id="VOOR01000024">
    <property type="protein sequence ID" value="TXB62732.1"/>
    <property type="molecule type" value="Genomic_DNA"/>
</dbReference>
<proteinExistence type="predicted"/>
<reference evidence="4 5" key="1">
    <citation type="submission" date="2019-08" db="EMBL/GenBank/DDBJ databases">
        <title>Genome of Phaeodactylibacter luteus.</title>
        <authorList>
            <person name="Bowman J.P."/>
        </authorList>
    </citation>
    <scope>NUCLEOTIDE SEQUENCE [LARGE SCALE GENOMIC DNA]</scope>
    <source>
        <strain evidence="4 5">KCTC 42180</strain>
    </source>
</reference>
<dbReference type="PANTHER" id="PTHR37299">
    <property type="entry name" value="TRANSCRIPTIONAL REGULATOR-RELATED"/>
    <property type="match status" value="1"/>
</dbReference>
<dbReference type="AlphaFoldDB" id="A0A5C6RMX5"/>
<accession>A0A5C6RMX5</accession>
<keyword evidence="5" id="KW-1185">Reference proteome</keyword>
<evidence type="ECO:0000259" key="2">
    <source>
        <dbReference type="PROSITE" id="PS50110"/>
    </source>
</evidence>
<evidence type="ECO:0000256" key="1">
    <source>
        <dbReference type="PROSITE-ProRule" id="PRU00169"/>
    </source>
</evidence>
<dbReference type="InterPro" id="IPR001789">
    <property type="entry name" value="Sig_transdc_resp-reg_receiver"/>
</dbReference>
<dbReference type="Pfam" id="PF04397">
    <property type="entry name" value="LytTR"/>
    <property type="match status" value="1"/>
</dbReference>
<gene>
    <name evidence="4" type="ORF">FRY97_12270</name>
</gene>
<dbReference type="PROSITE" id="PS50930">
    <property type="entry name" value="HTH_LYTTR"/>
    <property type="match status" value="1"/>
</dbReference>
<dbReference type="Gene3D" id="3.40.50.2300">
    <property type="match status" value="1"/>
</dbReference>
<evidence type="ECO:0000313" key="4">
    <source>
        <dbReference type="EMBL" id="TXB62732.1"/>
    </source>
</evidence>
<dbReference type="GO" id="GO:0003677">
    <property type="term" value="F:DNA binding"/>
    <property type="evidence" value="ECO:0007669"/>
    <property type="project" value="InterPro"/>
</dbReference>
<dbReference type="PROSITE" id="PS50110">
    <property type="entry name" value="RESPONSE_REGULATORY"/>
    <property type="match status" value="1"/>
</dbReference>
<dbReference type="Gene3D" id="2.40.50.1020">
    <property type="entry name" value="LytTr DNA-binding domain"/>
    <property type="match status" value="1"/>
</dbReference>
<dbReference type="Pfam" id="PF00072">
    <property type="entry name" value="Response_reg"/>
    <property type="match status" value="1"/>
</dbReference>
<dbReference type="SMART" id="SM00850">
    <property type="entry name" value="LytTR"/>
    <property type="match status" value="1"/>
</dbReference>
<feature type="domain" description="Response regulatory" evidence="2">
    <location>
        <begin position="2"/>
        <end position="115"/>
    </location>
</feature>
<dbReference type="Proteomes" id="UP000321580">
    <property type="component" value="Unassembled WGS sequence"/>
</dbReference>
<dbReference type="GO" id="GO:0000156">
    <property type="term" value="F:phosphorelay response regulator activity"/>
    <property type="evidence" value="ECO:0007669"/>
    <property type="project" value="InterPro"/>
</dbReference>
<dbReference type="CDD" id="cd17536">
    <property type="entry name" value="REC_YesN-like"/>
    <property type="match status" value="1"/>
</dbReference>
<dbReference type="PANTHER" id="PTHR37299:SF1">
    <property type="entry name" value="STAGE 0 SPORULATION PROTEIN A HOMOLOG"/>
    <property type="match status" value="1"/>
</dbReference>
<keyword evidence="1" id="KW-0597">Phosphoprotein</keyword>
<dbReference type="SUPFAM" id="SSF52172">
    <property type="entry name" value="CheY-like"/>
    <property type="match status" value="1"/>
</dbReference>
<organism evidence="4 5">
    <name type="scientific">Phaeodactylibacter luteus</name>
    <dbReference type="NCBI Taxonomy" id="1564516"/>
    <lineage>
        <taxon>Bacteria</taxon>
        <taxon>Pseudomonadati</taxon>
        <taxon>Bacteroidota</taxon>
        <taxon>Saprospiria</taxon>
        <taxon>Saprospirales</taxon>
        <taxon>Haliscomenobacteraceae</taxon>
        <taxon>Phaeodactylibacter</taxon>
    </lineage>
</organism>
<name>A0A5C6RMX5_9BACT</name>
<evidence type="ECO:0000313" key="5">
    <source>
        <dbReference type="Proteomes" id="UP000321580"/>
    </source>
</evidence>
<dbReference type="InterPro" id="IPR046947">
    <property type="entry name" value="LytR-like"/>
</dbReference>
<dbReference type="InterPro" id="IPR011006">
    <property type="entry name" value="CheY-like_superfamily"/>
</dbReference>